<name>A0AAV2GB70_9ROSI</name>
<dbReference type="AlphaFoldDB" id="A0AAV2GB70"/>
<reference evidence="2 3" key="1">
    <citation type="submission" date="2024-04" db="EMBL/GenBank/DDBJ databases">
        <authorList>
            <person name="Fracassetti M."/>
        </authorList>
    </citation>
    <scope>NUCLEOTIDE SEQUENCE [LARGE SCALE GENOMIC DNA]</scope>
</reference>
<evidence type="ECO:0000313" key="2">
    <source>
        <dbReference type="EMBL" id="CAL1406960.1"/>
    </source>
</evidence>
<gene>
    <name evidence="2" type="ORF">LTRI10_LOCUS46652</name>
</gene>
<protein>
    <submittedName>
        <fullName evidence="2">Uncharacterized protein</fullName>
    </submittedName>
</protein>
<dbReference type="Proteomes" id="UP001497516">
    <property type="component" value="Chromosome 8"/>
</dbReference>
<sequence>MMFLVLAISKIRESGARMTGGADLVFGGAPPHPPLRSRSENHIRRTQKDEEERNGALAPICFSSSLRRQFQWRSMGAQEWIGLRATKVQAKASSIPTIGNLTKFSPPDLGGFRNRPIIFLISLLPPLVSRWRLNLPKISSSHKVATSIRIEALQFGY</sequence>
<organism evidence="2 3">
    <name type="scientific">Linum trigynum</name>
    <dbReference type="NCBI Taxonomy" id="586398"/>
    <lineage>
        <taxon>Eukaryota</taxon>
        <taxon>Viridiplantae</taxon>
        <taxon>Streptophyta</taxon>
        <taxon>Embryophyta</taxon>
        <taxon>Tracheophyta</taxon>
        <taxon>Spermatophyta</taxon>
        <taxon>Magnoliopsida</taxon>
        <taxon>eudicotyledons</taxon>
        <taxon>Gunneridae</taxon>
        <taxon>Pentapetalae</taxon>
        <taxon>rosids</taxon>
        <taxon>fabids</taxon>
        <taxon>Malpighiales</taxon>
        <taxon>Linaceae</taxon>
        <taxon>Linum</taxon>
    </lineage>
</organism>
<dbReference type="EMBL" id="OZ034821">
    <property type="protein sequence ID" value="CAL1406960.1"/>
    <property type="molecule type" value="Genomic_DNA"/>
</dbReference>
<feature type="region of interest" description="Disordered" evidence="1">
    <location>
        <begin position="28"/>
        <end position="54"/>
    </location>
</feature>
<evidence type="ECO:0000256" key="1">
    <source>
        <dbReference type="SAM" id="MobiDB-lite"/>
    </source>
</evidence>
<keyword evidence="3" id="KW-1185">Reference proteome</keyword>
<evidence type="ECO:0000313" key="3">
    <source>
        <dbReference type="Proteomes" id="UP001497516"/>
    </source>
</evidence>
<proteinExistence type="predicted"/>
<feature type="compositionally biased region" description="Basic and acidic residues" evidence="1">
    <location>
        <begin position="37"/>
        <end position="54"/>
    </location>
</feature>
<accession>A0AAV2GB70</accession>